<reference evidence="2" key="1">
    <citation type="submission" date="2013-01" db="EMBL/GenBank/DDBJ databases">
        <title>Genome draft of Hydrogenophaga taeniospiralis 2K1.</title>
        <authorList>
            <person name="Gomila M."/>
            <person name="Lalucat J."/>
        </authorList>
    </citation>
    <scope>NUCLEOTIDE SEQUENCE</scope>
    <source>
        <strain evidence="2">CCUG 15921</strain>
    </source>
</reference>
<sequence>MTLLFALAVAIGLLAVVATWLFFGPLAAFQMQVWQAFVAWASFFHNGGKTDGLVKTMVCMSFGALVGMASVLLIGPLAMLGGLAAPVAVGLGAAVIVLAAHVPFLSTIPSSVYGFASVAGLILLGKDMTPTAAILPTILSIAVGAAFGWASEQLAGKLTKSA</sequence>
<gene>
    <name evidence="2" type="ORF">H010_13516</name>
</gene>
<organism evidence="2 3">
    <name type="scientific">Hydrogenophaga taeniospiralis CCUG 15921</name>
    <dbReference type="NCBI Taxonomy" id="1281780"/>
    <lineage>
        <taxon>Bacteria</taxon>
        <taxon>Pseudomonadati</taxon>
        <taxon>Pseudomonadota</taxon>
        <taxon>Betaproteobacteria</taxon>
        <taxon>Burkholderiales</taxon>
        <taxon>Comamonadaceae</taxon>
        <taxon>Hydrogenophaga</taxon>
    </lineage>
</organism>
<evidence type="ECO:0000313" key="2">
    <source>
        <dbReference type="EMBL" id="MDG5976277.1"/>
    </source>
</evidence>
<dbReference type="EMBL" id="AOGK01000011">
    <property type="protein sequence ID" value="MDG5976277.1"/>
    <property type="molecule type" value="Genomic_DNA"/>
</dbReference>
<keyword evidence="1" id="KW-0812">Transmembrane</keyword>
<dbReference type="OrthoDB" id="530409at2"/>
<dbReference type="InterPro" id="IPR009476">
    <property type="entry name" value="DUF1097"/>
</dbReference>
<name>A0A9X4S8C9_9BURK</name>
<dbReference type="RefSeq" id="WP_068174053.1">
    <property type="nucleotide sequence ID" value="NZ_AOGK01000011.1"/>
</dbReference>
<keyword evidence="1" id="KW-1133">Transmembrane helix</keyword>
<evidence type="ECO:0000256" key="1">
    <source>
        <dbReference type="SAM" id="Phobius"/>
    </source>
</evidence>
<dbReference type="Pfam" id="PF06496">
    <property type="entry name" value="DUF1097"/>
    <property type="match status" value="1"/>
</dbReference>
<evidence type="ECO:0000313" key="3">
    <source>
        <dbReference type="Proteomes" id="UP001152876"/>
    </source>
</evidence>
<accession>A0A9X4S8C9</accession>
<evidence type="ECO:0008006" key="4">
    <source>
        <dbReference type="Google" id="ProtNLM"/>
    </source>
</evidence>
<feature type="transmembrane region" description="Helical" evidence="1">
    <location>
        <begin position="132"/>
        <end position="150"/>
    </location>
</feature>
<feature type="transmembrane region" description="Helical" evidence="1">
    <location>
        <begin position="80"/>
        <end position="102"/>
    </location>
</feature>
<dbReference type="Proteomes" id="UP001152876">
    <property type="component" value="Unassembled WGS sequence"/>
</dbReference>
<dbReference type="AlphaFoldDB" id="A0A9X4S8C9"/>
<protein>
    <recommendedName>
        <fullName evidence="4">DUF1097 domain-containing protein</fullName>
    </recommendedName>
</protein>
<proteinExistence type="predicted"/>
<keyword evidence="3" id="KW-1185">Reference proteome</keyword>
<comment type="caution">
    <text evidence="2">The sequence shown here is derived from an EMBL/GenBank/DDBJ whole genome shotgun (WGS) entry which is preliminary data.</text>
</comment>
<feature type="transmembrane region" description="Helical" evidence="1">
    <location>
        <begin position="52"/>
        <end position="73"/>
    </location>
</feature>
<keyword evidence="1" id="KW-0472">Membrane</keyword>